<gene>
    <name evidence="9" type="ORF">P154DRAFT_456803</name>
</gene>
<name>A0A6A5WZ58_9PLEO</name>
<evidence type="ECO:0000259" key="8">
    <source>
        <dbReference type="PROSITE" id="PS00498"/>
    </source>
</evidence>
<dbReference type="GO" id="GO:0004503">
    <property type="term" value="F:tyrosinase activity"/>
    <property type="evidence" value="ECO:0007669"/>
    <property type="project" value="UniProtKB-EC"/>
</dbReference>
<dbReference type="Gene3D" id="1.10.1280.10">
    <property type="entry name" value="Di-copper center containing domain from catechol oxidase"/>
    <property type="match status" value="1"/>
</dbReference>
<protein>
    <recommendedName>
        <fullName evidence="2">tyrosinase</fullName>
        <ecNumber evidence="2">1.14.18.1</ecNumber>
    </recommendedName>
</protein>
<dbReference type="InterPro" id="IPR002227">
    <property type="entry name" value="Tyrosinase_Cu-bd"/>
</dbReference>
<evidence type="ECO:0000256" key="7">
    <source>
        <dbReference type="ARBA" id="ARBA00048881"/>
    </source>
</evidence>
<dbReference type="AlphaFoldDB" id="A0A6A5WZ58"/>
<sequence>MELRELEKTKEMWNLFLLAMTDFQKMDQNTIDSWFQIAGIHGMPWADWDGVHASTADRSLNTGYCTHNNLLFSTWHRPYLVLFEQKLQKIATGIANKFPSATRAKYQDAAKRLRLPFWDWAKNVPTTEPVVPTSLSVEKVSVTLSDGSSAQIDNPLYDYNFHPLDHTQINGTFQQTIRASQDFNDNATLDSRLRSILRFQRADLFKILSQYQKFDHFSSNAQCGENTGRLGSIESVHGPIHVKNFPGHMSPSSVTAFDPMFWFHHANVDRQVALYQAVFPTTYVGSCAANTATWTIDVGDPLDGTSALTPFHKTAAGAFWTSNDVRDITKLGYTYPELVGNPPNATLVASIKAQYSDAP</sequence>
<dbReference type="PROSITE" id="PS00498">
    <property type="entry name" value="TYROSINASE_2"/>
    <property type="match status" value="1"/>
</dbReference>
<evidence type="ECO:0000256" key="4">
    <source>
        <dbReference type="ARBA" id="ARBA00023008"/>
    </source>
</evidence>
<keyword evidence="3" id="KW-0479">Metal-binding</keyword>
<dbReference type="InterPro" id="IPR050316">
    <property type="entry name" value="Tyrosinase/Hemocyanin"/>
</dbReference>
<comment type="similarity">
    <text evidence="1">Belongs to the tyrosinase family.</text>
</comment>
<dbReference type="OrthoDB" id="6132182at2759"/>
<evidence type="ECO:0000313" key="10">
    <source>
        <dbReference type="Proteomes" id="UP000799779"/>
    </source>
</evidence>
<feature type="non-terminal residue" evidence="9">
    <location>
        <position position="359"/>
    </location>
</feature>
<evidence type="ECO:0000256" key="6">
    <source>
        <dbReference type="ARBA" id="ARBA00048233"/>
    </source>
</evidence>
<evidence type="ECO:0000256" key="5">
    <source>
        <dbReference type="ARBA" id="ARBA00023101"/>
    </source>
</evidence>
<dbReference type="Pfam" id="PF00264">
    <property type="entry name" value="Tyrosinase"/>
    <property type="match status" value="1"/>
</dbReference>
<evidence type="ECO:0000256" key="1">
    <source>
        <dbReference type="ARBA" id="ARBA00009928"/>
    </source>
</evidence>
<evidence type="ECO:0000313" key="9">
    <source>
        <dbReference type="EMBL" id="KAF2006059.1"/>
    </source>
</evidence>
<evidence type="ECO:0000256" key="2">
    <source>
        <dbReference type="ARBA" id="ARBA00011906"/>
    </source>
</evidence>
<dbReference type="GO" id="GO:0046872">
    <property type="term" value="F:metal ion binding"/>
    <property type="evidence" value="ECO:0007669"/>
    <property type="project" value="UniProtKB-KW"/>
</dbReference>
<reference evidence="9" key="1">
    <citation type="journal article" date="2020" name="Stud. Mycol.">
        <title>101 Dothideomycetes genomes: a test case for predicting lifestyles and emergence of pathogens.</title>
        <authorList>
            <person name="Haridas S."/>
            <person name="Albert R."/>
            <person name="Binder M."/>
            <person name="Bloem J."/>
            <person name="Labutti K."/>
            <person name="Salamov A."/>
            <person name="Andreopoulos B."/>
            <person name="Baker S."/>
            <person name="Barry K."/>
            <person name="Bills G."/>
            <person name="Bluhm B."/>
            <person name="Cannon C."/>
            <person name="Castanera R."/>
            <person name="Culley D."/>
            <person name="Daum C."/>
            <person name="Ezra D."/>
            <person name="Gonzalez J."/>
            <person name="Henrissat B."/>
            <person name="Kuo A."/>
            <person name="Liang C."/>
            <person name="Lipzen A."/>
            <person name="Lutzoni F."/>
            <person name="Magnuson J."/>
            <person name="Mondo S."/>
            <person name="Nolan M."/>
            <person name="Ohm R."/>
            <person name="Pangilinan J."/>
            <person name="Park H.-J."/>
            <person name="Ramirez L."/>
            <person name="Alfaro M."/>
            <person name="Sun H."/>
            <person name="Tritt A."/>
            <person name="Yoshinaga Y."/>
            <person name="Zwiers L.-H."/>
            <person name="Turgeon B."/>
            <person name="Goodwin S."/>
            <person name="Spatafora J."/>
            <person name="Crous P."/>
            <person name="Grigoriev I."/>
        </authorList>
    </citation>
    <scope>NUCLEOTIDE SEQUENCE</scope>
    <source>
        <strain evidence="9">CBS 123094</strain>
    </source>
</reference>
<comment type="catalytic activity">
    <reaction evidence="6">
        <text>2 L-dopa + O2 = 2 L-dopaquinone + 2 H2O</text>
        <dbReference type="Rhea" id="RHEA:34287"/>
        <dbReference type="ChEBI" id="CHEBI:15377"/>
        <dbReference type="ChEBI" id="CHEBI:15379"/>
        <dbReference type="ChEBI" id="CHEBI:57504"/>
        <dbReference type="ChEBI" id="CHEBI:57924"/>
        <dbReference type="EC" id="1.14.18.1"/>
    </reaction>
</comment>
<keyword evidence="5" id="KW-0470">Melanin biosynthesis</keyword>
<dbReference type="PANTHER" id="PTHR11474">
    <property type="entry name" value="TYROSINASE FAMILY MEMBER"/>
    <property type="match status" value="1"/>
</dbReference>
<dbReference type="PANTHER" id="PTHR11474:SF76">
    <property type="entry name" value="SHKT DOMAIN-CONTAINING PROTEIN"/>
    <property type="match status" value="1"/>
</dbReference>
<dbReference type="SUPFAM" id="SSF48056">
    <property type="entry name" value="Di-copper centre-containing domain"/>
    <property type="match status" value="1"/>
</dbReference>
<feature type="domain" description="Tyrosinase copper-binding" evidence="8">
    <location>
        <begin position="258"/>
        <end position="269"/>
    </location>
</feature>
<dbReference type="PRINTS" id="PR00092">
    <property type="entry name" value="TYROSINASE"/>
</dbReference>
<dbReference type="Proteomes" id="UP000799779">
    <property type="component" value="Unassembled WGS sequence"/>
</dbReference>
<keyword evidence="4" id="KW-0186">Copper</keyword>
<organism evidence="9 10">
    <name type="scientific">Amniculicola lignicola CBS 123094</name>
    <dbReference type="NCBI Taxonomy" id="1392246"/>
    <lineage>
        <taxon>Eukaryota</taxon>
        <taxon>Fungi</taxon>
        <taxon>Dikarya</taxon>
        <taxon>Ascomycota</taxon>
        <taxon>Pezizomycotina</taxon>
        <taxon>Dothideomycetes</taxon>
        <taxon>Pleosporomycetidae</taxon>
        <taxon>Pleosporales</taxon>
        <taxon>Amniculicolaceae</taxon>
        <taxon>Amniculicola</taxon>
    </lineage>
</organism>
<evidence type="ECO:0000256" key="3">
    <source>
        <dbReference type="ARBA" id="ARBA00022723"/>
    </source>
</evidence>
<accession>A0A6A5WZ58</accession>
<proteinExistence type="inferred from homology"/>
<dbReference type="InterPro" id="IPR008922">
    <property type="entry name" value="Di-copper_centre_dom_sf"/>
</dbReference>
<dbReference type="EC" id="1.14.18.1" evidence="2"/>
<keyword evidence="10" id="KW-1185">Reference proteome</keyword>
<dbReference type="EMBL" id="ML977561">
    <property type="protein sequence ID" value="KAF2006059.1"/>
    <property type="molecule type" value="Genomic_DNA"/>
</dbReference>
<comment type="catalytic activity">
    <reaction evidence="7">
        <text>L-tyrosine + O2 = L-dopaquinone + H2O</text>
        <dbReference type="Rhea" id="RHEA:18117"/>
        <dbReference type="ChEBI" id="CHEBI:15377"/>
        <dbReference type="ChEBI" id="CHEBI:15379"/>
        <dbReference type="ChEBI" id="CHEBI:57924"/>
        <dbReference type="ChEBI" id="CHEBI:58315"/>
        <dbReference type="EC" id="1.14.18.1"/>
    </reaction>
</comment>
<dbReference type="GO" id="GO:0042438">
    <property type="term" value="P:melanin biosynthetic process"/>
    <property type="evidence" value="ECO:0007669"/>
    <property type="project" value="UniProtKB-KW"/>
</dbReference>